<dbReference type="GO" id="GO:0060271">
    <property type="term" value="P:cilium assembly"/>
    <property type="evidence" value="ECO:0007669"/>
    <property type="project" value="TreeGrafter"/>
</dbReference>
<evidence type="ECO:0000259" key="2">
    <source>
        <dbReference type="Pfam" id="PF07773"/>
    </source>
</evidence>
<accession>A0A7K8S5T2</accession>
<evidence type="ECO:0000313" key="3">
    <source>
        <dbReference type="EMBL" id="NXF25389.1"/>
    </source>
</evidence>
<gene>
    <name evidence="3" type="primary">Tctn3</name>
    <name evidence="3" type="ORF">RHOROS_R13347</name>
</gene>
<dbReference type="EMBL" id="VWYZ01000439">
    <property type="protein sequence ID" value="NXF25389.1"/>
    <property type="molecule type" value="Genomic_DNA"/>
</dbReference>
<dbReference type="GO" id="GO:0007224">
    <property type="term" value="P:smoothened signaling pathway"/>
    <property type="evidence" value="ECO:0007669"/>
    <property type="project" value="TreeGrafter"/>
</dbReference>
<evidence type="ECO:0000256" key="1">
    <source>
        <dbReference type="ARBA" id="ARBA00011495"/>
    </source>
</evidence>
<dbReference type="Proteomes" id="UP000574210">
    <property type="component" value="Unassembled WGS sequence"/>
</dbReference>
<dbReference type="Pfam" id="PF07773">
    <property type="entry name" value="TCTN_DUF1619"/>
    <property type="match status" value="2"/>
</dbReference>
<feature type="non-terminal residue" evidence="3">
    <location>
        <position position="434"/>
    </location>
</feature>
<sequence>DLFFFSFQTLAKPNYFQQPQDIKESDFAEFLEKYGRHSFIAPSQIQPSFSAFYRAGDPILIYFDSSSVLSMLRQPIKMGASGLCVDGNPAGFLDSKSTSCTRIFANLSKSCMTDPALDAASYYHDFTVLKVPINDTIMPSMKVIYEIEYSGTSGIQSVSVQFKVSNISVNSRSSLQQHFTVHFWVSIPILPGILPRLTLSHMLPRSGNPGYITGAPLLIANSGAKQHMSILRSESDGSCSQFFRHTVQFGRNMRTGCKISLSPILEDSNCSYIQQKLYKAFQGMNRTEDFAVTGSAHSTQAEEWMTILTENCTVEAVNCTSCCMVPVTLEIQILWTKVGLLSNPQAQVVGTRHFYQCQPLKFLNMSMVPVTTIVTFTDMTDCPEPPRGQPQMHWKLPFDIFFPFKVALNVERTYRGDLAGYLLLILIMSSIFCF</sequence>
<proteinExistence type="predicted"/>
<dbReference type="InterPro" id="IPR011677">
    <property type="entry name" value="TCTN1-3_dom"/>
</dbReference>
<dbReference type="PANTHER" id="PTHR14611:SF4">
    <property type="entry name" value="TECTONIC-3"/>
    <property type="match status" value="1"/>
</dbReference>
<reference evidence="3 4" key="1">
    <citation type="submission" date="2019-09" db="EMBL/GenBank/DDBJ databases">
        <title>Bird 10,000 Genomes (B10K) Project - Family phase.</title>
        <authorList>
            <person name="Zhang G."/>
        </authorList>
    </citation>
    <scope>NUCLEOTIDE SEQUENCE [LARGE SCALE GENOMIC DNA]</scope>
    <source>
        <strain evidence="3">B10K-CU-031-12</strain>
        <tissue evidence="3">Muscle</tissue>
    </source>
</reference>
<protein>
    <submittedName>
        <fullName evidence="3">TECT3 protein</fullName>
    </submittedName>
</protein>
<comment type="subunit">
    <text evidence="1">Part of the tectonic-like complex (also named B9 complex).</text>
</comment>
<organism evidence="3 4">
    <name type="scientific">Rhodinocichla rosea</name>
    <dbReference type="NCBI Taxonomy" id="58203"/>
    <lineage>
        <taxon>Eukaryota</taxon>
        <taxon>Metazoa</taxon>
        <taxon>Chordata</taxon>
        <taxon>Craniata</taxon>
        <taxon>Vertebrata</taxon>
        <taxon>Euteleostomi</taxon>
        <taxon>Archelosauria</taxon>
        <taxon>Archosauria</taxon>
        <taxon>Dinosauria</taxon>
        <taxon>Saurischia</taxon>
        <taxon>Theropoda</taxon>
        <taxon>Coelurosauria</taxon>
        <taxon>Aves</taxon>
        <taxon>Neognathae</taxon>
        <taxon>Neoaves</taxon>
        <taxon>Telluraves</taxon>
        <taxon>Australaves</taxon>
        <taxon>Passeriformes</taxon>
        <taxon>Thraupidae</taxon>
        <taxon>Rhodinocichla</taxon>
    </lineage>
</organism>
<feature type="non-terminal residue" evidence="3">
    <location>
        <position position="1"/>
    </location>
</feature>
<feature type="domain" description="Tectonic-1-3" evidence="2">
    <location>
        <begin position="50"/>
        <end position="183"/>
    </location>
</feature>
<dbReference type="InterPro" id="IPR040354">
    <property type="entry name" value="TCTN1-3"/>
</dbReference>
<name>A0A7K8S5T2_9PASS</name>
<keyword evidence="4" id="KW-1185">Reference proteome</keyword>
<comment type="caution">
    <text evidence="3">The sequence shown here is derived from an EMBL/GenBank/DDBJ whole genome shotgun (WGS) entry which is preliminary data.</text>
</comment>
<feature type="domain" description="Tectonic-1-3" evidence="2">
    <location>
        <begin position="206"/>
        <end position="378"/>
    </location>
</feature>
<dbReference type="PANTHER" id="PTHR14611">
    <property type="entry name" value="TECTONIC FAMILY MEMBER"/>
    <property type="match status" value="1"/>
</dbReference>
<dbReference type="AlphaFoldDB" id="A0A7K8S5T2"/>
<evidence type="ECO:0000313" key="4">
    <source>
        <dbReference type="Proteomes" id="UP000574210"/>
    </source>
</evidence>